<protein>
    <submittedName>
        <fullName evidence="1">EutN/CcmL family microcompartment protein</fullName>
    </submittedName>
</protein>
<sequence length="97" mass="9765">MQLARVLGQVVSTVKQSGLDRFTLLLLQDSTGEGPQDVDGPVYVAVDLVGAGVGEIVLVASGGAARVAAGADAPTDRAVVAIADTVIRGGSVTYRNT</sequence>
<reference evidence="1 2" key="1">
    <citation type="submission" date="2020-11" db="EMBL/GenBank/DDBJ databases">
        <title>Pseudonocardia abyssalis sp. nov. and Pseudonocardia oceani sp. nov., description and phylogenomic analysis of two novel actinomycetes isolated from the deep Southern Ocean.</title>
        <authorList>
            <person name="Parra J."/>
        </authorList>
    </citation>
    <scope>NUCLEOTIDE SEQUENCE [LARGE SCALE GENOMIC DNA]</scope>
    <source>
        <strain evidence="1 2">KRD-168</strain>
    </source>
</reference>
<evidence type="ECO:0000313" key="1">
    <source>
        <dbReference type="EMBL" id="MBW0134730.1"/>
    </source>
</evidence>
<dbReference type="Proteomes" id="UP000694287">
    <property type="component" value="Unassembled WGS sequence"/>
</dbReference>
<dbReference type="EMBL" id="JADQDK010000001">
    <property type="protein sequence ID" value="MBW0134730.1"/>
    <property type="molecule type" value="Genomic_DNA"/>
</dbReference>
<name>A0ABS6UR89_9PSEU</name>
<keyword evidence="2" id="KW-1185">Reference proteome</keyword>
<gene>
    <name evidence="1" type="ORF">I4I81_10725</name>
</gene>
<dbReference type="PROSITE" id="PS51932">
    <property type="entry name" value="BMV"/>
    <property type="match status" value="1"/>
</dbReference>
<organism evidence="1 2">
    <name type="scientific">Pseudonocardia abyssalis</name>
    <dbReference type="NCBI Taxonomy" id="2792008"/>
    <lineage>
        <taxon>Bacteria</taxon>
        <taxon>Bacillati</taxon>
        <taxon>Actinomycetota</taxon>
        <taxon>Actinomycetes</taxon>
        <taxon>Pseudonocardiales</taxon>
        <taxon>Pseudonocardiaceae</taxon>
        <taxon>Pseudonocardia</taxon>
    </lineage>
</organism>
<dbReference type="PANTHER" id="PTHR36539:SF1">
    <property type="entry name" value="BACTERIAL MICROCOMPARTMENT SHELL VERTEX PROTEIN EUTN"/>
    <property type="match status" value="1"/>
</dbReference>
<dbReference type="RefSeq" id="WP_218603368.1">
    <property type="nucleotide sequence ID" value="NZ_JADQDJ010000124.1"/>
</dbReference>
<dbReference type="Pfam" id="PF03319">
    <property type="entry name" value="EutN_CcmL"/>
    <property type="match status" value="1"/>
</dbReference>
<comment type="caution">
    <text evidence="1">The sequence shown here is derived from an EMBL/GenBank/DDBJ whole genome shotgun (WGS) entry which is preliminary data.</text>
</comment>
<proteinExistence type="predicted"/>
<accession>A0ABS6UR89</accession>
<evidence type="ECO:0000313" key="2">
    <source>
        <dbReference type="Proteomes" id="UP000694287"/>
    </source>
</evidence>
<dbReference type="PANTHER" id="PTHR36539">
    <property type="entry name" value="ETHANOLAMINE UTILIZATION PROTEIN EUTN"/>
    <property type="match status" value="1"/>
</dbReference>
<dbReference type="InterPro" id="IPR004992">
    <property type="entry name" value="EutN_CcmL"/>
</dbReference>